<dbReference type="Proteomes" id="UP000799772">
    <property type="component" value="Unassembled WGS sequence"/>
</dbReference>
<keyword evidence="3" id="KW-1185">Reference proteome</keyword>
<feature type="compositionally biased region" description="Low complexity" evidence="1">
    <location>
        <begin position="137"/>
        <end position="159"/>
    </location>
</feature>
<dbReference type="EMBL" id="ML978121">
    <property type="protein sequence ID" value="KAF2104905.1"/>
    <property type="molecule type" value="Genomic_DNA"/>
</dbReference>
<comment type="caution">
    <text evidence="2">The sequence shown here is derived from an EMBL/GenBank/DDBJ whole genome shotgun (WGS) entry which is preliminary data.</text>
</comment>
<dbReference type="AlphaFoldDB" id="A0A9P4MC05"/>
<dbReference type="OrthoDB" id="2398441at2759"/>
<evidence type="ECO:0000313" key="2">
    <source>
        <dbReference type="EMBL" id="KAF2104905.1"/>
    </source>
</evidence>
<feature type="region of interest" description="Disordered" evidence="1">
    <location>
        <begin position="275"/>
        <end position="295"/>
    </location>
</feature>
<feature type="region of interest" description="Disordered" evidence="1">
    <location>
        <begin position="1"/>
        <end position="33"/>
    </location>
</feature>
<organism evidence="2 3">
    <name type="scientific">Rhizodiscina lignyota</name>
    <dbReference type="NCBI Taxonomy" id="1504668"/>
    <lineage>
        <taxon>Eukaryota</taxon>
        <taxon>Fungi</taxon>
        <taxon>Dikarya</taxon>
        <taxon>Ascomycota</taxon>
        <taxon>Pezizomycotina</taxon>
        <taxon>Dothideomycetes</taxon>
        <taxon>Pleosporomycetidae</taxon>
        <taxon>Aulographales</taxon>
        <taxon>Rhizodiscinaceae</taxon>
        <taxon>Rhizodiscina</taxon>
    </lineage>
</organism>
<dbReference type="InterPro" id="IPR038886">
    <property type="entry name" value="E3_SLX5/Rfp1"/>
</dbReference>
<feature type="region of interest" description="Disordered" evidence="1">
    <location>
        <begin position="59"/>
        <end position="232"/>
    </location>
</feature>
<evidence type="ECO:0000256" key="1">
    <source>
        <dbReference type="SAM" id="MobiDB-lite"/>
    </source>
</evidence>
<feature type="region of interest" description="Disordered" evidence="1">
    <location>
        <begin position="349"/>
        <end position="407"/>
    </location>
</feature>
<accession>A0A9P4MC05</accession>
<name>A0A9P4MC05_9PEZI</name>
<dbReference type="PANTHER" id="PTHR28042:SF1">
    <property type="entry name" value="E3 UBIQUITIN-PROTEIN LIGASE COMPLEX SLX5-SLX8 SUBUNIT SLX5"/>
    <property type="match status" value="1"/>
</dbReference>
<proteinExistence type="predicted"/>
<protein>
    <submittedName>
        <fullName evidence="2">Uncharacterized protein</fullName>
    </submittedName>
</protein>
<dbReference type="GO" id="GO:0033768">
    <property type="term" value="C:SUMO-targeted ubiquitin ligase complex"/>
    <property type="evidence" value="ECO:0007669"/>
    <property type="project" value="TreeGrafter"/>
</dbReference>
<reference evidence="2" key="1">
    <citation type="journal article" date="2020" name="Stud. Mycol.">
        <title>101 Dothideomycetes genomes: a test case for predicting lifestyles and emergence of pathogens.</title>
        <authorList>
            <person name="Haridas S."/>
            <person name="Albert R."/>
            <person name="Binder M."/>
            <person name="Bloem J."/>
            <person name="Labutti K."/>
            <person name="Salamov A."/>
            <person name="Andreopoulos B."/>
            <person name="Baker S."/>
            <person name="Barry K."/>
            <person name="Bills G."/>
            <person name="Bluhm B."/>
            <person name="Cannon C."/>
            <person name="Castanera R."/>
            <person name="Culley D."/>
            <person name="Daum C."/>
            <person name="Ezra D."/>
            <person name="Gonzalez J."/>
            <person name="Henrissat B."/>
            <person name="Kuo A."/>
            <person name="Liang C."/>
            <person name="Lipzen A."/>
            <person name="Lutzoni F."/>
            <person name="Magnuson J."/>
            <person name="Mondo S."/>
            <person name="Nolan M."/>
            <person name="Ohm R."/>
            <person name="Pangilinan J."/>
            <person name="Park H.-J."/>
            <person name="Ramirez L."/>
            <person name="Alfaro M."/>
            <person name="Sun H."/>
            <person name="Tritt A."/>
            <person name="Yoshinaga Y."/>
            <person name="Zwiers L.-H."/>
            <person name="Turgeon B."/>
            <person name="Goodwin S."/>
            <person name="Spatafora J."/>
            <person name="Crous P."/>
            <person name="Grigoriev I."/>
        </authorList>
    </citation>
    <scope>NUCLEOTIDE SEQUENCE</scope>
    <source>
        <strain evidence="2">CBS 133067</strain>
    </source>
</reference>
<evidence type="ECO:0000313" key="3">
    <source>
        <dbReference type="Proteomes" id="UP000799772"/>
    </source>
</evidence>
<dbReference type="PANTHER" id="PTHR28042">
    <property type="entry name" value="E3 UBIQUITIN-PROTEIN LIGASE COMPLEX SLX5-SLX8 SUBUNIT SLX5"/>
    <property type="match status" value="1"/>
</dbReference>
<feature type="compositionally biased region" description="Basic and acidic residues" evidence="1">
    <location>
        <begin position="354"/>
        <end position="407"/>
    </location>
</feature>
<gene>
    <name evidence="2" type="ORF">NA57DRAFT_71106</name>
</gene>
<sequence length="653" mass="72844">MSLSETVDSYVRSAKRSYEEMEPGGEDHRDPPALREHWAFRLAGRNLDYEANERAGRRTLLERRFGSQASGSQDSGSKESGSQESGSQDSGAQESNTSPSRSVPRALSITAPQQPARNPEFVEGNPIAVQGARERPASLSPHYSPSSPLYAPSPLPGSSQTPSTSDFFAEFLPRDPLEFAGGAPSATPLPRYSPTRAENAMSESPRPLRLSPVFSDSSYHEPTTPWSSGMPNGWTVGTADRNASSLHYARNNPVRHYRSRYAITPEPRPAPVIDLTGESPEAAPSQNDAQLDGPHNLVEIEDVGGGIEEERGRPLVSGRGAQRLPRYEREIIDLSEEQPEPPRVQQEIIDLSETEQRHREIIGRSQERQAREDRESREREAARRSDGPRNERERRELSARSRERSTHRLPRYDREIIDLSDEDPLLPTAFGDGERPDIEFVFERTLPTPALPPRRIRDDFAGLFPARREPMGPNNRHQAAQADVANIPPARQQITPLINELLRASHFAPLSPLITRFGIEMDFATVGFDMGMEQEQEREPAYPIAIVPPSPAPQGFTRTPKEEEVMVCPNCDDELGVGNTDEKRQVWVVKKCGHVYCGECTKSRSIMSTSRKRDRATYDKEEPTVGPRPFKKCCVAGCEIKTTAKGTMVQLYL</sequence>
<feature type="compositionally biased region" description="Low complexity" evidence="1">
    <location>
        <begin position="66"/>
        <end position="95"/>
    </location>
</feature>
<dbReference type="GO" id="GO:0004842">
    <property type="term" value="F:ubiquitin-protein transferase activity"/>
    <property type="evidence" value="ECO:0007669"/>
    <property type="project" value="TreeGrafter"/>
</dbReference>
<feature type="compositionally biased region" description="Polar residues" evidence="1">
    <location>
        <begin position="214"/>
        <end position="230"/>
    </location>
</feature>